<dbReference type="GO" id="GO:0045892">
    <property type="term" value="P:negative regulation of DNA-templated transcription"/>
    <property type="evidence" value="ECO:0007669"/>
    <property type="project" value="InterPro"/>
</dbReference>
<proteinExistence type="predicted"/>
<dbReference type="InterPro" id="IPR004111">
    <property type="entry name" value="Repressor_TetR_C"/>
</dbReference>
<evidence type="ECO:0000256" key="1">
    <source>
        <dbReference type="ARBA" id="ARBA00022491"/>
    </source>
</evidence>
<comment type="caution">
    <text evidence="7">The sequence shown here is derived from an EMBL/GenBank/DDBJ whole genome shotgun (WGS) entry which is preliminary data.</text>
</comment>
<dbReference type="InterPro" id="IPR050109">
    <property type="entry name" value="HTH-type_TetR-like_transc_reg"/>
</dbReference>
<keyword evidence="4" id="KW-0804">Transcription</keyword>
<protein>
    <submittedName>
        <fullName evidence="7">TetR family transcriptional regulator</fullName>
    </submittedName>
</protein>
<dbReference type="SUPFAM" id="SSF46689">
    <property type="entry name" value="Homeodomain-like"/>
    <property type="match status" value="1"/>
</dbReference>
<dbReference type="Gene3D" id="1.10.10.60">
    <property type="entry name" value="Homeodomain-like"/>
    <property type="match status" value="1"/>
</dbReference>
<gene>
    <name evidence="7" type="ORF">GCM10010218_32340</name>
</gene>
<reference evidence="7" key="2">
    <citation type="submission" date="2020-09" db="EMBL/GenBank/DDBJ databases">
        <authorList>
            <person name="Sun Q."/>
            <person name="Ohkuma M."/>
        </authorList>
    </citation>
    <scope>NUCLEOTIDE SEQUENCE</scope>
    <source>
        <strain evidence="7">JCM 4059</strain>
    </source>
</reference>
<dbReference type="GO" id="GO:0003700">
    <property type="term" value="F:DNA-binding transcription factor activity"/>
    <property type="evidence" value="ECO:0007669"/>
    <property type="project" value="TreeGrafter"/>
</dbReference>
<evidence type="ECO:0000256" key="3">
    <source>
        <dbReference type="ARBA" id="ARBA00023125"/>
    </source>
</evidence>
<dbReference type="InterPro" id="IPR001647">
    <property type="entry name" value="HTH_TetR"/>
</dbReference>
<reference evidence="7" key="1">
    <citation type="journal article" date="2014" name="Int. J. Syst. Evol. Microbiol.">
        <title>Complete genome sequence of Corynebacterium casei LMG S-19264T (=DSM 44701T), isolated from a smear-ripened cheese.</title>
        <authorList>
            <consortium name="US DOE Joint Genome Institute (JGI-PGF)"/>
            <person name="Walter F."/>
            <person name="Albersmeier A."/>
            <person name="Kalinowski J."/>
            <person name="Ruckert C."/>
        </authorList>
    </citation>
    <scope>NUCLEOTIDE SEQUENCE</scope>
    <source>
        <strain evidence="7">JCM 4059</strain>
    </source>
</reference>
<dbReference type="GO" id="GO:0000976">
    <property type="term" value="F:transcription cis-regulatory region binding"/>
    <property type="evidence" value="ECO:0007669"/>
    <property type="project" value="TreeGrafter"/>
</dbReference>
<dbReference type="AlphaFoldDB" id="A0A919B3U5"/>
<dbReference type="InterPro" id="IPR003012">
    <property type="entry name" value="Tet_transcr_reg_TetR"/>
</dbReference>
<evidence type="ECO:0000256" key="2">
    <source>
        <dbReference type="ARBA" id="ARBA00023015"/>
    </source>
</evidence>
<dbReference type="GO" id="GO:0046677">
    <property type="term" value="P:response to antibiotic"/>
    <property type="evidence" value="ECO:0007669"/>
    <property type="project" value="InterPro"/>
</dbReference>
<feature type="domain" description="HTH tetR-type" evidence="6">
    <location>
        <begin position="4"/>
        <end position="64"/>
    </location>
</feature>
<keyword evidence="1" id="KW-0678">Repressor</keyword>
<dbReference type="SUPFAM" id="SSF48498">
    <property type="entry name" value="Tetracyclin repressor-like, C-terminal domain"/>
    <property type="match status" value="1"/>
</dbReference>
<evidence type="ECO:0000256" key="5">
    <source>
        <dbReference type="PROSITE-ProRule" id="PRU00335"/>
    </source>
</evidence>
<evidence type="ECO:0000256" key="4">
    <source>
        <dbReference type="ARBA" id="ARBA00023163"/>
    </source>
</evidence>
<organism evidence="7 8">
    <name type="scientific">Streptomyces mashuensis</name>
    <dbReference type="NCBI Taxonomy" id="33904"/>
    <lineage>
        <taxon>Bacteria</taxon>
        <taxon>Bacillati</taxon>
        <taxon>Actinomycetota</taxon>
        <taxon>Actinomycetes</taxon>
        <taxon>Kitasatosporales</taxon>
        <taxon>Streptomycetaceae</taxon>
        <taxon>Streptomyces</taxon>
    </lineage>
</organism>
<dbReference type="PANTHER" id="PTHR30055:SF151">
    <property type="entry name" value="TRANSCRIPTIONAL REGULATORY PROTEIN"/>
    <property type="match status" value="1"/>
</dbReference>
<evidence type="ECO:0000259" key="6">
    <source>
        <dbReference type="PROSITE" id="PS50977"/>
    </source>
</evidence>
<dbReference type="PROSITE" id="PS50977">
    <property type="entry name" value="HTH_TETR_2"/>
    <property type="match status" value="1"/>
</dbReference>
<dbReference type="PANTHER" id="PTHR30055">
    <property type="entry name" value="HTH-TYPE TRANSCRIPTIONAL REGULATOR RUTR"/>
    <property type="match status" value="1"/>
</dbReference>
<keyword evidence="8" id="KW-1185">Reference proteome</keyword>
<dbReference type="RefSeq" id="WP_190130245.1">
    <property type="nucleotide sequence ID" value="NZ_BNBD01000005.1"/>
</dbReference>
<dbReference type="Pfam" id="PF00440">
    <property type="entry name" value="TetR_N"/>
    <property type="match status" value="1"/>
</dbReference>
<dbReference type="PRINTS" id="PR00455">
    <property type="entry name" value="HTHTETR"/>
</dbReference>
<sequence length="217" mass="24429">MASRIDRAKVTDTALRLLNEGGLDGLTLRRIAQELDVRAPALYWHFANKQELLDDMATEMMRRMLEPLAAIPEDAGWEEHLTEAARVLRRALLGYRDGGKAFSGTRFTENWFAIPLERFLKVWTEQTGSGVRRGARAWYTAHVFTMGYVIEEQSVYPEPGKPRDPQYDLDDRARTMEGYPMASEAGWEFFEDLDRGYEEGLAALVAGLAATAAVPGP</sequence>
<dbReference type="InterPro" id="IPR036271">
    <property type="entry name" value="Tet_transcr_reg_TetR-rel_C_sf"/>
</dbReference>
<feature type="DNA-binding region" description="H-T-H motif" evidence="5">
    <location>
        <begin position="27"/>
        <end position="46"/>
    </location>
</feature>
<evidence type="ECO:0000313" key="7">
    <source>
        <dbReference type="EMBL" id="GHF48386.1"/>
    </source>
</evidence>
<keyword evidence="3 5" id="KW-0238">DNA-binding</keyword>
<accession>A0A919B3U5</accession>
<evidence type="ECO:0000313" key="8">
    <source>
        <dbReference type="Proteomes" id="UP000638313"/>
    </source>
</evidence>
<dbReference type="InterPro" id="IPR009057">
    <property type="entry name" value="Homeodomain-like_sf"/>
</dbReference>
<dbReference type="Pfam" id="PF02909">
    <property type="entry name" value="TetR_C_1"/>
    <property type="match status" value="1"/>
</dbReference>
<dbReference type="Proteomes" id="UP000638313">
    <property type="component" value="Unassembled WGS sequence"/>
</dbReference>
<dbReference type="EMBL" id="BNBD01000005">
    <property type="protein sequence ID" value="GHF48386.1"/>
    <property type="molecule type" value="Genomic_DNA"/>
</dbReference>
<name>A0A919B3U5_9ACTN</name>
<dbReference type="PRINTS" id="PR00400">
    <property type="entry name" value="TETREPRESSOR"/>
</dbReference>
<dbReference type="Gene3D" id="1.10.357.10">
    <property type="entry name" value="Tetracycline Repressor, domain 2"/>
    <property type="match status" value="1"/>
</dbReference>
<keyword evidence="2" id="KW-0805">Transcription regulation</keyword>